<dbReference type="NCBIfam" id="TIGR01537">
    <property type="entry name" value="portal_HK97"/>
    <property type="match status" value="1"/>
</dbReference>
<keyword evidence="2" id="KW-1185">Reference proteome</keyword>
<reference evidence="1 2" key="1">
    <citation type="submission" date="2019-08" db="EMBL/GenBank/DDBJ databases">
        <title>Deep-cultivation of Planctomycetes and their phenomic and genomic characterization uncovers novel biology.</title>
        <authorList>
            <person name="Wiegand S."/>
            <person name="Jogler M."/>
            <person name="Boedeker C."/>
            <person name="Pinto D."/>
            <person name="Vollmers J."/>
            <person name="Rivas-Marin E."/>
            <person name="Kohn T."/>
            <person name="Peeters S.H."/>
            <person name="Heuer A."/>
            <person name="Rast P."/>
            <person name="Oberbeckmann S."/>
            <person name="Bunk B."/>
            <person name="Jeske O."/>
            <person name="Meyerdierks A."/>
            <person name="Storesund J.E."/>
            <person name="Kallscheuer N."/>
            <person name="Luecker S."/>
            <person name="Lage O.M."/>
            <person name="Pohl T."/>
            <person name="Merkel B.J."/>
            <person name="Hornburger P."/>
            <person name="Mueller R.-W."/>
            <person name="Bruemmer F."/>
            <person name="Labrenz M."/>
            <person name="Spormann A.M."/>
            <person name="Op den Camp H."/>
            <person name="Overmann J."/>
            <person name="Amann R."/>
            <person name="Jetten M.S.M."/>
            <person name="Mascher T."/>
            <person name="Medema M.H."/>
            <person name="Devos D.P."/>
            <person name="Kaster A.-K."/>
            <person name="Ovreas L."/>
            <person name="Rohde M."/>
            <person name="Galperin M.Y."/>
            <person name="Jogler C."/>
        </authorList>
    </citation>
    <scope>NUCLEOTIDE SEQUENCE [LARGE SCALE GENOMIC DNA]</scope>
    <source>
        <strain evidence="1 2">UC8</strain>
    </source>
</reference>
<evidence type="ECO:0000313" key="2">
    <source>
        <dbReference type="Proteomes" id="UP000325286"/>
    </source>
</evidence>
<dbReference type="Pfam" id="PF04860">
    <property type="entry name" value="Phage_portal"/>
    <property type="match status" value="1"/>
</dbReference>
<name>A0A5B9QSS1_9BACT</name>
<accession>A0A5B9QSS1</accession>
<dbReference type="OrthoDB" id="9765386at2"/>
<dbReference type="AlphaFoldDB" id="A0A5B9QSS1"/>
<sequence length="638" mass="70764">MIGSLNRFFGSLQSLVATADTMVADGGLPAKSDWSGFFDAWGSSKTSAGIAVTQESAMTSATVYACTQAIAETVGSLPGLVYESVDDRNRERAKRHRVYSLLHDSPNPLMNALTFYEMGTMRALNRGNFFAEIERNGRDEPIALWPIHPSRVKAWRMPGGELEYHVYTDQADRDNPEGFGYYVIPRRDMFNLPGFGSDGVIGRGVISFAMQEIGLDIATQRYGSTWFGNGARPGGLVKHPSYIDDDERRQIFRDDMNSLHGGMENWNKLGILWHGVEYQQLAVNAEEAQFLGTRELQAKTICRFYKVPPAMVQIYDEFKFGSVDAMLRTFTTMTIRPWAVRWESAIRQQLLHTLASNGELVPVFAEELSFEFLMNALLRGDAKTQAEANAILRNWGVMNADEWRAQENMNPIPGGVGEHYLVPSAHTTIDRMVSGDIGRNTGGAGVKGPEFNKAWIAALCKLAGDGAATHEDQPAAARIITDEYREKLEAAEAARLAAETAAREALSSRLEFITESLNEIATRLNRKEANEVMKIARKDSRQLFTALDDYYERFAGVFSNAVDRSCTAYLAAIADSGTTTDQVVAAWIAAHQSELLSAAECQPEQLLGRMTSVTDGWRDCTFTKWLDSHLHDGNLGEQ</sequence>
<dbReference type="Proteomes" id="UP000325286">
    <property type="component" value="Chromosome"/>
</dbReference>
<evidence type="ECO:0000313" key="1">
    <source>
        <dbReference type="EMBL" id="QEG40445.1"/>
    </source>
</evidence>
<dbReference type="KEGG" id="rul:UC8_24570"/>
<dbReference type="InterPro" id="IPR006944">
    <property type="entry name" value="Phage/GTA_portal"/>
</dbReference>
<gene>
    <name evidence="1" type="ORF">UC8_24570</name>
</gene>
<dbReference type="RefSeq" id="WP_068130982.1">
    <property type="nucleotide sequence ID" value="NZ_CP042914.1"/>
</dbReference>
<dbReference type="EMBL" id="CP042914">
    <property type="protein sequence ID" value="QEG40445.1"/>
    <property type="molecule type" value="Genomic_DNA"/>
</dbReference>
<dbReference type="InterPro" id="IPR006427">
    <property type="entry name" value="Portal_HK97"/>
</dbReference>
<proteinExistence type="predicted"/>
<organism evidence="1 2">
    <name type="scientific">Roseimaritima ulvae</name>
    <dbReference type="NCBI Taxonomy" id="980254"/>
    <lineage>
        <taxon>Bacteria</taxon>
        <taxon>Pseudomonadati</taxon>
        <taxon>Planctomycetota</taxon>
        <taxon>Planctomycetia</taxon>
        <taxon>Pirellulales</taxon>
        <taxon>Pirellulaceae</taxon>
        <taxon>Roseimaritima</taxon>
    </lineage>
</organism>
<protein>
    <submittedName>
        <fullName evidence="1">Phage portal protein</fullName>
    </submittedName>
</protein>